<sequence>MAKYRTPGVYVEEVSVLPSSVAAVATAIPGFVGYTGEDEKDGVTLVNKPVRITSMLEFEELFGGPFKQSYEVELSGTAGDPVIDINPVNPVNPANSAFAPYILYYQMKMFYANGGGTCYVVSVGKYGSGDINAISETSLSAGLDELEKIDEITLVNIPEIIKLTNAGVIDDAKIKALNDEVLAHCAKMENRFALLDVLHTSGETVFNDAANFRDKNVSQDSLKYGASYYPGLITTQHYAFDDSGVEIVSDSRGASSNFEGDSLEAVKNADTTLYNQIVAVLNRFFVELYPSSSMAGIYARVDNQRGVWKAPANVGIRNVRELSVLLTDQEQALLNIDTVSGKSINAIRQFEGRGMLVWGARTLDGNSNEWRFINVRRLFLFVEQSVKNASQFVVFEPNSAVTWKRVESMINSFLTLLWRNGGLVGATTEEAFFVSVGVGKTMTIQDVLEGRMIVEIGLAASRPSEFIILKFSHFIQQES</sequence>
<evidence type="ECO:0000259" key="3">
    <source>
        <dbReference type="Pfam" id="PF17482"/>
    </source>
</evidence>
<dbReference type="InterPro" id="IPR035089">
    <property type="entry name" value="Phage_sheath_subtilisin"/>
</dbReference>
<feature type="domain" description="Tail sheath protein subtilisin-like" evidence="2">
    <location>
        <begin position="167"/>
        <end position="363"/>
    </location>
</feature>
<dbReference type="Pfam" id="PF17482">
    <property type="entry name" value="Phage_sheath_1C"/>
    <property type="match status" value="1"/>
</dbReference>
<evidence type="ECO:0000313" key="4">
    <source>
        <dbReference type="EMBL" id="GAA0875709.1"/>
    </source>
</evidence>
<organism evidence="4 5">
    <name type="scientific">Wandonia haliotis</name>
    <dbReference type="NCBI Taxonomy" id="574963"/>
    <lineage>
        <taxon>Bacteria</taxon>
        <taxon>Pseudomonadati</taxon>
        <taxon>Bacteroidota</taxon>
        <taxon>Flavobacteriia</taxon>
        <taxon>Flavobacteriales</taxon>
        <taxon>Crocinitomicaceae</taxon>
        <taxon>Wandonia</taxon>
    </lineage>
</organism>
<proteinExistence type="inferred from homology"/>
<evidence type="ECO:0008006" key="6">
    <source>
        <dbReference type="Google" id="ProtNLM"/>
    </source>
</evidence>
<accession>A0ABP3Y673</accession>
<protein>
    <recommendedName>
        <fullName evidence="6">Phage tail sheath family protein</fullName>
    </recommendedName>
</protein>
<dbReference type="Proteomes" id="UP001501126">
    <property type="component" value="Unassembled WGS sequence"/>
</dbReference>
<dbReference type="PANTHER" id="PTHR35861:SF1">
    <property type="entry name" value="PHAGE TAIL SHEATH PROTEIN"/>
    <property type="match status" value="1"/>
</dbReference>
<dbReference type="InterPro" id="IPR052042">
    <property type="entry name" value="Tail_sheath_structural"/>
</dbReference>
<feature type="domain" description="Tail sheath protein C-terminal" evidence="3">
    <location>
        <begin position="367"/>
        <end position="470"/>
    </location>
</feature>
<dbReference type="InterPro" id="IPR020287">
    <property type="entry name" value="Tail_sheath_C"/>
</dbReference>
<evidence type="ECO:0000256" key="1">
    <source>
        <dbReference type="ARBA" id="ARBA00008005"/>
    </source>
</evidence>
<dbReference type="Pfam" id="PF04984">
    <property type="entry name" value="Phage_sheath_1"/>
    <property type="match status" value="1"/>
</dbReference>
<name>A0ABP3Y673_9FLAO</name>
<comment type="similarity">
    <text evidence="1">Belongs to the myoviridae tail sheath protein family.</text>
</comment>
<keyword evidence="5" id="KW-1185">Reference proteome</keyword>
<comment type="caution">
    <text evidence="4">The sequence shown here is derived from an EMBL/GenBank/DDBJ whole genome shotgun (WGS) entry which is preliminary data.</text>
</comment>
<dbReference type="Gene3D" id="3.40.50.11780">
    <property type="match status" value="1"/>
</dbReference>
<dbReference type="EMBL" id="BAAAFH010000011">
    <property type="protein sequence ID" value="GAA0875709.1"/>
    <property type="molecule type" value="Genomic_DNA"/>
</dbReference>
<evidence type="ECO:0000313" key="5">
    <source>
        <dbReference type="Proteomes" id="UP001501126"/>
    </source>
</evidence>
<dbReference type="RefSeq" id="WP_343787479.1">
    <property type="nucleotide sequence ID" value="NZ_BAAAFH010000011.1"/>
</dbReference>
<dbReference type="PANTHER" id="PTHR35861">
    <property type="match status" value="1"/>
</dbReference>
<reference evidence="5" key="1">
    <citation type="journal article" date="2019" name="Int. J. Syst. Evol. Microbiol.">
        <title>The Global Catalogue of Microorganisms (GCM) 10K type strain sequencing project: providing services to taxonomists for standard genome sequencing and annotation.</title>
        <authorList>
            <consortium name="The Broad Institute Genomics Platform"/>
            <consortium name="The Broad Institute Genome Sequencing Center for Infectious Disease"/>
            <person name="Wu L."/>
            <person name="Ma J."/>
        </authorList>
    </citation>
    <scope>NUCLEOTIDE SEQUENCE [LARGE SCALE GENOMIC DNA]</scope>
    <source>
        <strain evidence="5">JCM 16083</strain>
    </source>
</reference>
<evidence type="ECO:0000259" key="2">
    <source>
        <dbReference type="Pfam" id="PF04984"/>
    </source>
</evidence>
<gene>
    <name evidence="4" type="ORF">GCM10009118_21180</name>
</gene>